<evidence type="ECO:0000256" key="2">
    <source>
        <dbReference type="SAM" id="Coils"/>
    </source>
</evidence>
<dbReference type="Pfam" id="PF05193">
    <property type="entry name" value="Peptidase_M16_C"/>
    <property type="match status" value="1"/>
</dbReference>
<evidence type="ECO:0000313" key="6">
    <source>
        <dbReference type="Proteomes" id="UP001208567"/>
    </source>
</evidence>
<proteinExistence type="inferred from homology"/>
<dbReference type="Proteomes" id="UP001208567">
    <property type="component" value="Unassembled WGS sequence"/>
</dbReference>
<feature type="domain" description="Peptidase M16 C-terminal" evidence="4">
    <location>
        <begin position="163"/>
        <end position="338"/>
    </location>
</feature>
<dbReference type="InterPro" id="IPR011765">
    <property type="entry name" value="Pept_M16_N"/>
</dbReference>
<reference evidence="5 6" key="1">
    <citation type="journal article" date="2024" name="Int. J. Syst. Evol. Microbiol.">
        <title>Clostridium omnivorum sp. nov., isolated from anoxic soil under the treatment of reductive soil disinfestation.</title>
        <authorList>
            <person name="Ueki A."/>
            <person name="Tonouchi A."/>
            <person name="Kaku N."/>
            <person name="Honma S."/>
            <person name="Ueki K."/>
        </authorList>
    </citation>
    <scope>NUCLEOTIDE SEQUENCE [LARGE SCALE GENOMIC DNA]</scope>
    <source>
        <strain evidence="5 6">E14</strain>
    </source>
</reference>
<dbReference type="InterPro" id="IPR007863">
    <property type="entry name" value="Peptidase_M16_C"/>
</dbReference>
<evidence type="ECO:0000313" key="5">
    <source>
        <dbReference type="EMBL" id="GLC32294.1"/>
    </source>
</evidence>
<keyword evidence="2" id="KW-0175">Coiled coil</keyword>
<evidence type="ECO:0000256" key="1">
    <source>
        <dbReference type="ARBA" id="ARBA00007261"/>
    </source>
</evidence>
<dbReference type="Pfam" id="PF00675">
    <property type="entry name" value="Peptidase_M16"/>
    <property type="match status" value="1"/>
</dbReference>
<dbReference type="InterPro" id="IPR050361">
    <property type="entry name" value="MPP/UQCRC_Complex"/>
</dbReference>
<name>A0ABQ5NAL5_9CLOT</name>
<accession>A0ABQ5NAL5</accession>
<dbReference type="RefSeq" id="WP_264851597.1">
    <property type="nucleotide sequence ID" value="NZ_BRXR01000001.1"/>
</dbReference>
<evidence type="ECO:0000259" key="4">
    <source>
        <dbReference type="Pfam" id="PF05193"/>
    </source>
</evidence>
<keyword evidence="6" id="KW-1185">Reference proteome</keyword>
<organism evidence="5 6">
    <name type="scientific">Clostridium omnivorum</name>
    <dbReference type="NCBI Taxonomy" id="1604902"/>
    <lineage>
        <taxon>Bacteria</taxon>
        <taxon>Bacillati</taxon>
        <taxon>Bacillota</taxon>
        <taxon>Clostridia</taxon>
        <taxon>Eubacteriales</taxon>
        <taxon>Clostridiaceae</taxon>
        <taxon>Clostridium</taxon>
    </lineage>
</organism>
<dbReference type="EMBL" id="BRXR01000001">
    <property type="protein sequence ID" value="GLC32294.1"/>
    <property type="molecule type" value="Genomic_DNA"/>
</dbReference>
<feature type="domain" description="Peptidase M16 N-terminal" evidence="3">
    <location>
        <begin position="15"/>
        <end position="155"/>
    </location>
</feature>
<comment type="similarity">
    <text evidence="1">Belongs to the peptidase M16 family.</text>
</comment>
<dbReference type="InterPro" id="IPR011249">
    <property type="entry name" value="Metalloenz_LuxS/M16"/>
</dbReference>
<sequence length="405" mass="46402">MEKVFLKNGAKIIYEYRTGNITSFCIGFNSGALVENGNQKGLAHAVEHMLFKGTIKRNENDINKLCDEVFGFNNAMTNYPYAIYYGTSLSQDFEEAFELYSDIVLNPVFPKEGFIEEINIIKEELKEWKDDISQLCEDELFYNAFSTRRIKELIIGDEKSISNFTPEDIINFYKQHYLPNNCVITVVSSLPFHIVKKTVCMYFDNWNADINIEIKSTDYELNKPGIFSDKHKGIKGAKIQYLFPIDKLSNRELKALSLFNVVFGEGSSSLLFDEVRTKKGLAYEVFSSIKNEYGIKLFSIFVGTSYENIQITIETINNAINKAITSLNLDRQQIEKLAKSLKLRKELKLEKSIELCKALATYEIMYDSCELLFEEINDLEGISEEEIINVAKKVLKDPTIQVISA</sequence>
<gene>
    <name evidence="5" type="ORF">bsdE14_37040</name>
</gene>
<comment type="caution">
    <text evidence="5">The sequence shown here is derived from an EMBL/GenBank/DDBJ whole genome shotgun (WGS) entry which is preliminary data.</text>
</comment>
<dbReference type="PANTHER" id="PTHR11851:SF49">
    <property type="entry name" value="MITOCHONDRIAL-PROCESSING PEPTIDASE SUBUNIT ALPHA"/>
    <property type="match status" value="1"/>
</dbReference>
<feature type="coiled-coil region" evidence="2">
    <location>
        <begin position="111"/>
        <end position="138"/>
    </location>
</feature>
<dbReference type="Gene3D" id="3.30.830.10">
    <property type="entry name" value="Metalloenzyme, LuxS/M16 peptidase-like"/>
    <property type="match status" value="2"/>
</dbReference>
<dbReference type="PANTHER" id="PTHR11851">
    <property type="entry name" value="METALLOPROTEASE"/>
    <property type="match status" value="1"/>
</dbReference>
<evidence type="ECO:0000259" key="3">
    <source>
        <dbReference type="Pfam" id="PF00675"/>
    </source>
</evidence>
<dbReference type="SUPFAM" id="SSF63411">
    <property type="entry name" value="LuxS/MPP-like metallohydrolase"/>
    <property type="match status" value="2"/>
</dbReference>
<protein>
    <submittedName>
        <fullName evidence="5">Peptidase M16</fullName>
    </submittedName>
</protein>